<feature type="signal peptide" evidence="2">
    <location>
        <begin position="1"/>
        <end position="30"/>
    </location>
</feature>
<sequence>MRVFTTMRGVVWGKVLLGALALAGMSPGHAQAPARTATPVADYPNRPITIVVPFAAGTTTDQTGRFLAKHITDATRQPVIVQNLPGAEGFIGLQHVLRQPADGYTIVIGSNTTHAANVSLFKKLPYDPVRDFVPVTGIIIGGVTLVVRPDSPYNNVQDLVADARKQPGKLSFGWGNSSSRSGGEVLKELTGINILSVPYKALTTAITDVIGGQITMVFGDAPAVMPLVRAGKLKALGVSTTSRMPGYEDIPTIAEQGIKGYQASGWLAVFAPKGTPADVVAKLNAIIVPIMRTPEAATFFGQNAWKPFPGTPQELAQFQQREIQRWAELVKSAGIEQQ</sequence>
<dbReference type="InterPro" id="IPR005064">
    <property type="entry name" value="BUG"/>
</dbReference>
<dbReference type="Proteomes" id="UP000290849">
    <property type="component" value="Unassembled WGS sequence"/>
</dbReference>
<keyword evidence="4" id="KW-1185">Reference proteome</keyword>
<feature type="chain" id="PRO_5020562601" evidence="2">
    <location>
        <begin position="31"/>
        <end position="338"/>
    </location>
</feature>
<dbReference type="SUPFAM" id="SSF53850">
    <property type="entry name" value="Periplasmic binding protein-like II"/>
    <property type="match status" value="1"/>
</dbReference>
<dbReference type="EMBL" id="PYAL01000001">
    <property type="protein sequence ID" value="RXN92237.1"/>
    <property type="molecule type" value="Genomic_DNA"/>
</dbReference>
<comment type="similarity">
    <text evidence="1">Belongs to the UPF0065 (bug) family.</text>
</comment>
<evidence type="ECO:0000313" key="3">
    <source>
        <dbReference type="EMBL" id="RXN92237.1"/>
    </source>
</evidence>
<dbReference type="Pfam" id="PF03401">
    <property type="entry name" value="TctC"/>
    <property type="match status" value="1"/>
</dbReference>
<dbReference type="Gene3D" id="3.40.190.10">
    <property type="entry name" value="Periplasmic binding protein-like II"/>
    <property type="match status" value="1"/>
</dbReference>
<protein>
    <submittedName>
        <fullName evidence="3">ABC transporter substrate-binding protein</fullName>
    </submittedName>
</protein>
<reference evidence="3 4" key="1">
    <citation type="journal article" date="2017" name="Int. J. Syst. Evol. Microbiol.">
        <title>Achromobacter aloeverae sp. nov., isolated from the root of Aloe vera (L.) Burm.f.</title>
        <authorList>
            <person name="Kuncharoen N."/>
            <person name="Muramatsu Y."/>
            <person name="Shibata C."/>
            <person name="Kamakura Y."/>
            <person name="Nakagawa Y."/>
            <person name="Tanasupawat S."/>
        </authorList>
    </citation>
    <scope>NUCLEOTIDE SEQUENCE [LARGE SCALE GENOMIC DNA]</scope>
    <source>
        <strain evidence="3 4">AVA-1</strain>
    </source>
</reference>
<comment type="caution">
    <text evidence="3">The sequence shown here is derived from an EMBL/GenBank/DDBJ whole genome shotgun (WGS) entry which is preliminary data.</text>
</comment>
<keyword evidence="2" id="KW-0732">Signal</keyword>
<organism evidence="3 4">
    <name type="scientific">Achromobacter aloeverae</name>
    <dbReference type="NCBI Taxonomy" id="1750518"/>
    <lineage>
        <taxon>Bacteria</taxon>
        <taxon>Pseudomonadati</taxon>
        <taxon>Pseudomonadota</taxon>
        <taxon>Betaproteobacteria</taxon>
        <taxon>Burkholderiales</taxon>
        <taxon>Alcaligenaceae</taxon>
        <taxon>Achromobacter</taxon>
    </lineage>
</organism>
<dbReference type="AlphaFoldDB" id="A0A4Q1HN82"/>
<evidence type="ECO:0000313" key="4">
    <source>
        <dbReference type="Proteomes" id="UP000290849"/>
    </source>
</evidence>
<dbReference type="OrthoDB" id="8678477at2"/>
<dbReference type="Gene3D" id="3.40.190.150">
    <property type="entry name" value="Bordetella uptake gene, domain 1"/>
    <property type="match status" value="1"/>
</dbReference>
<dbReference type="InterPro" id="IPR042100">
    <property type="entry name" value="Bug_dom1"/>
</dbReference>
<gene>
    <name evidence="3" type="ORF">C7R54_00250</name>
</gene>
<evidence type="ECO:0000256" key="1">
    <source>
        <dbReference type="ARBA" id="ARBA00006987"/>
    </source>
</evidence>
<evidence type="ECO:0000256" key="2">
    <source>
        <dbReference type="SAM" id="SignalP"/>
    </source>
</evidence>
<dbReference type="PIRSF" id="PIRSF017082">
    <property type="entry name" value="YflP"/>
    <property type="match status" value="1"/>
</dbReference>
<name>A0A4Q1HN82_9BURK</name>
<dbReference type="RefSeq" id="WP_129148200.1">
    <property type="nucleotide sequence ID" value="NZ_JBHSDO010000016.1"/>
</dbReference>
<proteinExistence type="inferred from homology"/>
<dbReference type="PANTHER" id="PTHR42928">
    <property type="entry name" value="TRICARBOXYLATE-BINDING PROTEIN"/>
    <property type="match status" value="1"/>
</dbReference>
<dbReference type="PANTHER" id="PTHR42928:SF5">
    <property type="entry name" value="BLR1237 PROTEIN"/>
    <property type="match status" value="1"/>
</dbReference>
<accession>A0A4Q1HN82</accession>
<dbReference type="CDD" id="cd07012">
    <property type="entry name" value="PBP2_Bug_TTT"/>
    <property type="match status" value="1"/>
</dbReference>